<dbReference type="GO" id="GO:0005886">
    <property type="term" value="C:plasma membrane"/>
    <property type="evidence" value="ECO:0007669"/>
    <property type="project" value="UniProtKB-SubCell"/>
</dbReference>
<evidence type="ECO:0000313" key="26">
    <source>
        <dbReference type="Proteomes" id="UP000254920"/>
    </source>
</evidence>
<feature type="active site" description="Proton acceptor" evidence="20">
    <location>
        <position position="66"/>
    </location>
</feature>
<evidence type="ECO:0000256" key="22">
    <source>
        <dbReference type="PIRSR" id="PIRSR600829-3"/>
    </source>
</evidence>
<keyword evidence="9 24" id="KW-0812">Transmembrane</keyword>
<keyword evidence="14 23" id="KW-0460">Magnesium</keyword>
<evidence type="ECO:0000256" key="9">
    <source>
        <dbReference type="ARBA" id="ARBA00022692"/>
    </source>
</evidence>
<evidence type="ECO:0000256" key="1">
    <source>
        <dbReference type="ARBA" id="ARBA00004429"/>
    </source>
</evidence>
<evidence type="ECO:0000256" key="13">
    <source>
        <dbReference type="ARBA" id="ARBA00022840"/>
    </source>
</evidence>
<dbReference type="Proteomes" id="UP000254920">
    <property type="component" value="Unassembled WGS sequence"/>
</dbReference>
<feature type="binding site" evidence="22">
    <location>
        <position position="25"/>
    </location>
    <ligand>
        <name>ATP</name>
        <dbReference type="ChEBI" id="CHEBI:30616"/>
    </ligand>
</feature>
<dbReference type="PANTHER" id="PTHR34299">
    <property type="entry name" value="DIACYLGLYCEROL KINASE"/>
    <property type="match status" value="1"/>
</dbReference>
<evidence type="ECO:0000256" key="24">
    <source>
        <dbReference type="RuleBase" id="RU363065"/>
    </source>
</evidence>
<keyword evidence="16 24" id="KW-0443">Lipid metabolism</keyword>
<evidence type="ECO:0000256" key="5">
    <source>
        <dbReference type="ARBA" id="ARBA00022475"/>
    </source>
</evidence>
<evidence type="ECO:0000256" key="4">
    <source>
        <dbReference type="ARBA" id="ARBA00017575"/>
    </source>
</evidence>
<keyword evidence="11 22" id="KW-0547">Nucleotide-binding</keyword>
<keyword evidence="13 22" id="KW-0067">ATP-binding</keyword>
<dbReference type="InterPro" id="IPR033718">
    <property type="entry name" value="DAGK_prok"/>
</dbReference>
<feature type="binding site" evidence="21">
    <location>
        <position position="95"/>
    </location>
    <ligand>
        <name>substrate</name>
    </ligand>
</feature>
<keyword evidence="8 24" id="KW-0808">Transferase</keyword>
<dbReference type="CDD" id="cd14264">
    <property type="entry name" value="DAGK_IM"/>
    <property type="match status" value="1"/>
</dbReference>
<dbReference type="InterPro" id="IPR036945">
    <property type="entry name" value="DAGK_sf"/>
</dbReference>
<dbReference type="GeneID" id="93090593"/>
<evidence type="ECO:0000256" key="12">
    <source>
        <dbReference type="ARBA" id="ARBA00022777"/>
    </source>
</evidence>
<evidence type="ECO:0000256" key="16">
    <source>
        <dbReference type="ARBA" id="ARBA00023098"/>
    </source>
</evidence>
<evidence type="ECO:0000313" key="25">
    <source>
        <dbReference type="EMBL" id="SUX09672.1"/>
    </source>
</evidence>
<evidence type="ECO:0000256" key="8">
    <source>
        <dbReference type="ARBA" id="ARBA00022679"/>
    </source>
</evidence>
<evidence type="ECO:0000256" key="19">
    <source>
        <dbReference type="ARBA" id="ARBA00023264"/>
    </source>
</evidence>
<keyword evidence="6" id="KW-0444">Lipid biosynthesis</keyword>
<dbReference type="GO" id="GO:0046872">
    <property type="term" value="F:metal ion binding"/>
    <property type="evidence" value="ECO:0007669"/>
    <property type="project" value="UniProtKB-KW"/>
</dbReference>
<dbReference type="GO" id="GO:0005524">
    <property type="term" value="F:ATP binding"/>
    <property type="evidence" value="ECO:0007669"/>
    <property type="project" value="UniProtKB-KW"/>
</dbReference>
<comment type="function">
    <text evidence="24">Catalyzes the ATP-dependent phosphorylation of sn-l,2-diacylglycerol (DAG) to phosphatidic acid. Involved in the recycling of diacylglycerol produced as a by-product during membrane-derived oligosaccharide (MDO) biosynthesis.</text>
</comment>
<dbReference type="EMBL" id="UFVD01000001">
    <property type="protein sequence ID" value="SUX09672.1"/>
    <property type="molecule type" value="Genomic_DNA"/>
</dbReference>
<evidence type="ECO:0000256" key="11">
    <source>
        <dbReference type="ARBA" id="ARBA00022741"/>
    </source>
</evidence>
<reference evidence="25 26" key="1">
    <citation type="submission" date="2018-06" db="EMBL/GenBank/DDBJ databases">
        <authorList>
            <consortium name="Pathogen Informatics"/>
            <person name="Doyle S."/>
        </authorList>
    </citation>
    <scope>NUCLEOTIDE SEQUENCE [LARGE SCALE GENOMIC DNA]</scope>
    <source>
        <strain evidence="25 26">NCTC12475</strain>
    </source>
</reference>
<dbReference type="GO" id="GO:0006654">
    <property type="term" value="P:phosphatidic acid biosynthetic process"/>
    <property type="evidence" value="ECO:0007669"/>
    <property type="project" value="InterPro"/>
</dbReference>
<keyword evidence="12 24" id="KW-0418">Kinase</keyword>
<feature type="binding site" evidence="23">
    <location>
        <position position="25"/>
    </location>
    <ligand>
        <name>a divalent metal cation</name>
        <dbReference type="ChEBI" id="CHEBI:60240"/>
    </ligand>
</feature>
<dbReference type="AlphaFoldDB" id="A0A381DGZ0"/>
<evidence type="ECO:0000256" key="3">
    <source>
        <dbReference type="ARBA" id="ARBA00012133"/>
    </source>
</evidence>
<dbReference type="PANTHER" id="PTHR34299:SF1">
    <property type="entry name" value="DIACYLGLYCEROL KINASE"/>
    <property type="match status" value="1"/>
</dbReference>
<evidence type="ECO:0000256" key="10">
    <source>
        <dbReference type="ARBA" id="ARBA00022723"/>
    </source>
</evidence>
<comment type="similarity">
    <text evidence="2 24">Belongs to the bacterial diacylglycerol kinase family.</text>
</comment>
<keyword evidence="26" id="KW-1185">Reference proteome</keyword>
<dbReference type="GO" id="GO:0004143">
    <property type="term" value="F:ATP-dependent diacylglycerol kinase activity"/>
    <property type="evidence" value="ECO:0007669"/>
    <property type="project" value="UniProtKB-EC"/>
</dbReference>
<keyword evidence="5" id="KW-1003">Cell membrane</keyword>
<keyword evidence="19 24" id="KW-1208">Phospholipid metabolism</keyword>
<keyword evidence="7" id="KW-0997">Cell inner membrane</keyword>
<gene>
    <name evidence="25" type="primary">dgkA_1</name>
    <name evidence="25" type="ORF">NCTC12475_00142</name>
</gene>
<feature type="binding site" evidence="22">
    <location>
        <position position="73"/>
    </location>
    <ligand>
        <name>ATP</name>
        <dbReference type="ChEBI" id="CHEBI:30616"/>
    </ligand>
</feature>
<protein>
    <recommendedName>
        <fullName evidence="4 24">Diacylglycerol kinase</fullName>
        <ecNumber evidence="3 24">2.7.1.107</ecNumber>
    </recommendedName>
</protein>
<keyword evidence="15 24" id="KW-1133">Transmembrane helix</keyword>
<evidence type="ECO:0000256" key="2">
    <source>
        <dbReference type="ARBA" id="ARBA00005967"/>
    </source>
</evidence>
<evidence type="ECO:0000256" key="7">
    <source>
        <dbReference type="ARBA" id="ARBA00022519"/>
    </source>
</evidence>
<dbReference type="Gene3D" id="1.10.287.3610">
    <property type="match status" value="1"/>
</dbReference>
<keyword evidence="18" id="KW-0594">Phospholipid biosynthesis</keyword>
<evidence type="ECO:0000256" key="17">
    <source>
        <dbReference type="ARBA" id="ARBA00023136"/>
    </source>
</evidence>
<feature type="binding site" evidence="23">
    <location>
        <position position="73"/>
    </location>
    <ligand>
        <name>a divalent metal cation</name>
        <dbReference type="ChEBI" id="CHEBI:60240"/>
    </ligand>
</feature>
<comment type="catalytic activity">
    <reaction evidence="24">
        <text>a 1,2-diacyl-sn-glycerol + ATP = a 1,2-diacyl-sn-glycero-3-phosphate + ADP + H(+)</text>
        <dbReference type="Rhea" id="RHEA:10272"/>
        <dbReference type="ChEBI" id="CHEBI:15378"/>
        <dbReference type="ChEBI" id="CHEBI:17815"/>
        <dbReference type="ChEBI" id="CHEBI:30616"/>
        <dbReference type="ChEBI" id="CHEBI:58608"/>
        <dbReference type="ChEBI" id="CHEBI:456216"/>
        <dbReference type="EC" id="2.7.1.107"/>
    </reaction>
</comment>
<dbReference type="EC" id="2.7.1.107" evidence="3 24"/>
<feature type="transmembrane region" description="Helical" evidence="24">
    <location>
        <begin position="93"/>
        <end position="117"/>
    </location>
</feature>
<name>A0A381DGZ0_9BACT</name>
<keyword evidence="10 23" id="KW-0479">Metal-binding</keyword>
<dbReference type="InterPro" id="IPR000829">
    <property type="entry name" value="DAGK"/>
</dbReference>
<dbReference type="Pfam" id="PF01219">
    <property type="entry name" value="DAGK_prokar"/>
    <property type="match status" value="1"/>
</dbReference>
<evidence type="ECO:0000256" key="18">
    <source>
        <dbReference type="ARBA" id="ARBA00023209"/>
    </source>
</evidence>
<sequence>MKPKYNFFKNTKYALSGVYCMLKSETSFRIELFLGSIFIIIALFLKTDILHKILLILPIFLIFITECINSAIERCIDLVTKDYHILAKETKDIGSCAVFLSICLCVCIWVAILVKILF</sequence>
<evidence type="ECO:0000256" key="6">
    <source>
        <dbReference type="ARBA" id="ARBA00022516"/>
    </source>
</evidence>
<evidence type="ECO:0000256" key="23">
    <source>
        <dbReference type="PIRSR" id="PIRSR600829-4"/>
    </source>
</evidence>
<organism evidence="25 26">
    <name type="scientific">Campylobacter sputorum subsp. sputorum</name>
    <dbReference type="NCBI Taxonomy" id="32024"/>
    <lineage>
        <taxon>Bacteria</taxon>
        <taxon>Pseudomonadati</taxon>
        <taxon>Campylobacterota</taxon>
        <taxon>Epsilonproteobacteria</taxon>
        <taxon>Campylobacterales</taxon>
        <taxon>Campylobacteraceae</taxon>
        <taxon>Campylobacter</taxon>
    </lineage>
</organism>
<feature type="transmembrane region" description="Helical" evidence="24">
    <location>
        <begin position="53"/>
        <end position="72"/>
    </location>
</feature>
<accession>A0A381DGZ0</accession>
<feature type="binding site" evidence="22">
    <location>
        <position position="13"/>
    </location>
    <ligand>
        <name>ATP</name>
        <dbReference type="ChEBI" id="CHEBI:30616"/>
    </ligand>
</feature>
<keyword evidence="17 24" id="KW-0472">Membrane</keyword>
<dbReference type="OrthoDB" id="5460798at2"/>
<evidence type="ECO:0000256" key="14">
    <source>
        <dbReference type="ARBA" id="ARBA00022842"/>
    </source>
</evidence>
<feature type="binding site" evidence="21">
    <location>
        <position position="66"/>
    </location>
    <ligand>
        <name>substrate</name>
    </ligand>
</feature>
<proteinExistence type="inferred from homology"/>
<comment type="cofactor">
    <cofactor evidence="23">
        <name>Mg(2+)</name>
        <dbReference type="ChEBI" id="CHEBI:18420"/>
    </cofactor>
    <text evidence="23">Mn(2+), Zn(2+), Cd(2+) and Co(2+) support activity to lesser extents.</text>
</comment>
<evidence type="ECO:0000256" key="20">
    <source>
        <dbReference type="PIRSR" id="PIRSR600829-1"/>
    </source>
</evidence>
<evidence type="ECO:0000256" key="15">
    <source>
        <dbReference type="ARBA" id="ARBA00022989"/>
    </source>
</evidence>
<feature type="transmembrane region" description="Helical" evidence="24">
    <location>
        <begin position="30"/>
        <end position="47"/>
    </location>
</feature>
<evidence type="ECO:0000256" key="21">
    <source>
        <dbReference type="PIRSR" id="PIRSR600829-2"/>
    </source>
</evidence>
<dbReference type="RefSeq" id="WP_089182421.1">
    <property type="nucleotide sequence ID" value="NZ_CP043427.1"/>
</dbReference>
<comment type="subcellular location">
    <subcellularLocation>
        <location evidence="1">Cell inner membrane</location>
        <topology evidence="1">Multi-pass membrane protein</topology>
    </subcellularLocation>
</comment>
<feature type="binding site" evidence="22">
    <location>
        <begin position="91"/>
        <end position="92"/>
    </location>
    <ligand>
        <name>ATP</name>
        <dbReference type="ChEBI" id="CHEBI:30616"/>
    </ligand>
</feature>
<dbReference type="STRING" id="32024.GCA_000788295_00060"/>